<feature type="domain" description="UDP-N-acetylglucosamine 2-epimerase" evidence="2">
    <location>
        <begin position="2"/>
        <end position="200"/>
    </location>
</feature>
<evidence type="ECO:0000259" key="2">
    <source>
        <dbReference type="Pfam" id="PF02350"/>
    </source>
</evidence>
<dbReference type="GO" id="GO:0016853">
    <property type="term" value="F:isomerase activity"/>
    <property type="evidence" value="ECO:0007669"/>
    <property type="project" value="UniProtKB-KW"/>
</dbReference>
<protein>
    <submittedName>
        <fullName evidence="3">UDP-N-acetylglucosamine 2-epimerase homolog</fullName>
        <ecNumber evidence="3">5.1.-.-</ecNumber>
    </submittedName>
</protein>
<evidence type="ECO:0000313" key="4">
    <source>
        <dbReference type="Proteomes" id="UP000046155"/>
    </source>
</evidence>
<gene>
    <name evidence="3" type="ORF">SSCH_1610003</name>
</gene>
<dbReference type="InterPro" id="IPR029767">
    <property type="entry name" value="WecB-like"/>
</dbReference>
<dbReference type="AlphaFoldDB" id="A0A0B7MKQ3"/>
<name>A0A0B7MKQ3_9FIRM</name>
<dbReference type="Gene3D" id="3.40.50.2000">
    <property type="entry name" value="Glycogen Phosphorylase B"/>
    <property type="match status" value="1"/>
</dbReference>
<dbReference type="InterPro" id="IPR003331">
    <property type="entry name" value="UDP_GlcNAc_Epimerase_2_dom"/>
</dbReference>
<organism evidence="3 4">
    <name type="scientific">Syntrophaceticus schinkii</name>
    <dbReference type="NCBI Taxonomy" id="499207"/>
    <lineage>
        <taxon>Bacteria</taxon>
        <taxon>Bacillati</taxon>
        <taxon>Bacillota</taxon>
        <taxon>Clostridia</taxon>
        <taxon>Thermoanaerobacterales</taxon>
        <taxon>Thermoanaerobacterales Family III. Incertae Sedis</taxon>
        <taxon>Syntrophaceticus</taxon>
    </lineage>
</organism>
<dbReference type="PANTHER" id="PTHR43174">
    <property type="entry name" value="UDP-N-ACETYLGLUCOSAMINE 2-EPIMERASE"/>
    <property type="match status" value="1"/>
</dbReference>
<dbReference type="SUPFAM" id="SSF53756">
    <property type="entry name" value="UDP-Glycosyltransferase/glycogen phosphorylase"/>
    <property type="match status" value="1"/>
</dbReference>
<dbReference type="EMBL" id="CDRZ01000070">
    <property type="protein sequence ID" value="CEO88237.1"/>
    <property type="molecule type" value="Genomic_DNA"/>
</dbReference>
<dbReference type="Pfam" id="PF02350">
    <property type="entry name" value="Epimerase_2"/>
    <property type="match status" value="1"/>
</dbReference>
<accession>A0A0B7MKQ3</accession>
<evidence type="ECO:0000256" key="1">
    <source>
        <dbReference type="RuleBase" id="RU003513"/>
    </source>
</evidence>
<evidence type="ECO:0000313" key="3">
    <source>
        <dbReference type="EMBL" id="CEO88237.1"/>
    </source>
</evidence>
<sequence>MYLTGDVMLDCFLHFSKEAEKRTGILDNLSLEQGNYLLATVHRASNTDTEEKLREICKAFIELAQEIELVFPVHPRTEKYLKHYGLYRVLKDTPNIYLIKPVGYLEMLVLTKNAGKILTDSGGLQKEAYFAKVPCITLDTVSAWPETVEDGWNMVVGEETECQQIKRKNIINAVRSFEPNEKQHNIFGNGKAAEILCDLLVC</sequence>
<keyword evidence="1 3" id="KW-0413">Isomerase</keyword>
<dbReference type="PANTHER" id="PTHR43174:SF1">
    <property type="entry name" value="UDP-N-ACETYLGLUCOSAMINE 2-EPIMERASE"/>
    <property type="match status" value="1"/>
</dbReference>
<proteinExistence type="inferred from homology"/>
<comment type="similarity">
    <text evidence="1">Belongs to the UDP-N-acetylglucosamine 2-epimerase family.</text>
</comment>
<dbReference type="Proteomes" id="UP000046155">
    <property type="component" value="Unassembled WGS sequence"/>
</dbReference>
<reference evidence="4" key="1">
    <citation type="submission" date="2015-01" db="EMBL/GenBank/DDBJ databases">
        <authorList>
            <person name="Manzoor Shahid"/>
            <person name="Zubair Saima"/>
        </authorList>
    </citation>
    <scope>NUCLEOTIDE SEQUENCE [LARGE SCALE GENOMIC DNA]</scope>
    <source>
        <strain evidence="4">Sp3</strain>
    </source>
</reference>
<keyword evidence="4" id="KW-1185">Reference proteome</keyword>
<dbReference type="EC" id="5.1.-.-" evidence="3"/>